<evidence type="ECO:0000313" key="1">
    <source>
        <dbReference type="EMBL" id="KKK84645.1"/>
    </source>
</evidence>
<dbReference type="Pfam" id="PF13479">
    <property type="entry name" value="AAA_24"/>
    <property type="match status" value="1"/>
</dbReference>
<dbReference type="EMBL" id="LAZR01051679">
    <property type="protein sequence ID" value="KKK84645.1"/>
    <property type="molecule type" value="Genomic_DNA"/>
</dbReference>
<dbReference type="AlphaFoldDB" id="A0A0F8ZFB7"/>
<protein>
    <submittedName>
        <fullName evidence="1">Uncharacterized protein</fullName>
    </submittedName>
</protein>
<reference evidence="1" key="1">
    <citation type="journal article" date="2015" name="Nature">
        <title>Complex archaea that bridge the gap between prokaryotes and eukaryotes.</title>
        <authorList>
            <person name="Spang A."/>
            <person name="Saw J.H."/>
            <person name="Jorgensen S.L."/>
            <person name="Zaremba-Niedzwiedzka K."/>
            <person name="Martijn J."/>
            <person name="Lind A.E."/>
            <person name="van Eijk R."/>
            <person name="Schleper C."/>
            <person name="Guy L."/>
            <person name="Ettema T.J."/>
        </authorList>
    </citation>
    <scope>NUCLEOTIDE SEQUENCE</scope>
</reference>
<comment type="caution">
    <text evidence="1">The sequence shown here is derived from an EMBL/GenBank/DDBJ whole genome shotgun (WGS) entry which is preliminary data.</text>
</comment>
<gene>
    <name evidence="1" type="ORF">LCGC14_2781270</name>
</gene>
<proteinExistence type="predicted"/>
<accession>A0A0F8ZFB7</accession>
<name>A0A0F8ZFB7_9ZZZZ</name>
<sequence length="274" mass="30605">MAYDLSTVSSERVIRPPRIVLLGVEKIGKSTFAGGSNNPIFISIKGEEGIDDIPVAKTPVCNAAKEIFGWLRSLYEDEHNYETGVIDSSSTLEKLFNAEICAKSGASSINEGSLAFGTGADQALIMWETLTQWIDALRLKKNMAFILIGHVKIKRFDDPNGESFDQYQWDIHQKAANLLTRWADSILFANTKVIVQHEKLGFHKDNVKKRGIEIVPGRRFLYTQKRPAHPGGGRGAYGRLPYELPLEWEHFQNVVSAAMQVNQISPQSEEATNE</sequence>
<organism evidence="1">
    <name type="scientific">marine sediment metagenome</name>
    <dbReference type="NCBI Taxonomy" id="412755"/>
    <lineage>
        <taxon>unclassified sequences</taxon>
        <taxon>metagenomes</taxon>
        <taxon>ecological metagenomes</taxon>
    </lineage>
</organism>